<accession>A0ABY2TSM1</accession>
<gene>
    <name evidence="1" type="ORF">EZH24_05260</name>
</gene>
<protein>
    <submittedName>
        <fullName evidence="1">Uncharacterized protein</fullName>
    </submittedName>
</protein>
<organism evidence="1 2">
    <name type="scientific">Brachyspira catarrhinii</name>
    <dbReference type="NCBI Taxonomy" id="2528966"/>
    <lineage>
        <taxon>Bacteria</taxon>
        <taxon>Pseudomonadati</taxon>
        <taxon>Spirochaetota</taxon>
        <taxon>Spirochaetia</taxon>
        <taxon>Brachyspirales</taxon>
        <taxon>Brachyspiraceae</taxon>
        <taxon>Brachyspira</taxon>
    </lineage>
</organism>
<dbReference type="RefSeq" id="WP_137998092.1">
    <property type="nucleotide sequence ID" value="NZ_SJDU01000101.1"/>
</dbReference>
<name>A0ABY2TSM1_9SPIR</name>
<proteinExistence type="predicted"/>
<keyword evidence="2" id="KW-1185">Reference proteome</keyword>
<dbReference type="EMBL" id="SJDU01000101">
    <property type="protein sequence ID" value="TKZ35438.1"/>
    <property type="molecule type" value="Genomic_DNA"/>
</dbReference>
<reference evidence="1 2" key="1">
    <citation type="journal article" date="2019" name="Anaerobe">
        <title>Brachyspira catarrhinii sp. nov., an anaerobic intestinal spirochaete isolated from vervet monkeys may have been misidentified as Brachyspira aalborgi in previous studies.</title>
        <authorList>
            <person name="Phillips N.D."/>
            <person name="La T."/>
            <person name="Hampson D.J."/>
        </authorList>
    </citation>
    <scope>NUCLEOTIDE SEQUENCE [LARGE SCALE GENOMIC DNA]</scope>
    <source>
        <strain evidence="1 2">Z12</strain>
    </source>
</reference>
<evidence type="ECO:0000313" key="2">
    <source>
        <dbReference type="Proteomes" id="UP000310168"/>
    </source>
</evidence>
<sequence>MEENNQRRKTTFEAVAGNITDAGAFDNTDAVIIYYSDTQTLKITFKNGTDECLFNGTEQP</sequence>
<comment type="caution">
    <text evidence="1">The sequence shown here is derived from an EMBL/GenBank/DDBJ whole genome shotgun (WGS) entry which is preliminary data.</text>
</comment>
<dbReference type="Proteomes" id="UP000310168">
    <property type="component" value="Unassembled WGS sequence"/>
</dbReference>
<evidence type="ECO:0000313" key="1">
    <source>
        <dbReference type="EMBL" id="TKZ35438.1"/>
    </source>
</evidence>